<dbReference type="Proteomes" id="UP000014204">
    <property type="component" value="Unassembled WGS sequence"/>
</dbReference>
<reference evidence="1 2" key="1">
    <citation type="submission" date="2013-04" db="EMBL/GenBank/DDBJ databases">
        <title>The Genome Sequence of Enterorhabdus caecimuris B7.</title>
        <authorList>
            <consortium name="The Broad Institute Genomics Platform"/>
            <consortium name="The Broad Institute Genome Sequencing Center for Infectious Disease"/>
            <person name="Earl A."/>
            <person name="Xavier R."/>
            <person name="Elson C."/>
            <person name="Duck W."/>
            <person name="Walker B."/>
            <person name="Young S."/>
            <person name="Zeng Q."/>
            <person name="Gargeya S."/>
            <person name="Fitzgerald M."/>
            <person name="Haas B."/>
            <person name="Abouelleil A."/>
            <person name="Allen A.W."/>
            <person name="Alvarado L."/>
            <person name="Arachchi H.M."/>
            <person name="Berlin A.M."/>
            <person name="Chapman S.B."/>
            <person name="Gainer-Dewar J."/>
            <person name="Goldberg J."/>
            <person name="Griggs A."/>
            <person name="Gujja S."/>
            <person name="Hansen M."/>
            <person name="Howarth C."/>
            <person name="Imamovic A."/>
            <person name="Ireland A."/>
            <person name="Larimer J."/>
            <person name="McCowan C."/>
            <person name="Murphy C."/>
            <person name="Pearson M."/>
            <person name="Poon T.W."/>
            <person name="Priest M."/>
            <person name="Roberts A."/>
            <person name="Saif S."/>
            <person name="Shea T."/>
            <person name="Sisk P."/>
            <person name="Sykes S."/>
            <person name="Wortman J."/>
            <person name="Nusbaum C."/>
            <person name="Birren B."/>
        </authorList>
    </citation>
    <scope>NUCLEOTIDE SEQUENCE [LARGE SCALE GENOMIC DNA]</scope>
    <source>
        <strain evidence="1 2">B7</strain>
    </source>
</reference>
<dbReference type="HOGENOM" id="CLU_050639_1_0_11"/>
<comment type="caution">
    <text evidence="1">The sequence shown here is derived from an EMBL/GenBank/DDBJ whole genome shotgun (WGS) entry which is preliminary data.</text>
</comment>
<evidence type="ECO:0000313" key="2">
    <source>
        <dbReference type="Proteomes" id="UP000014204"/>
    </source>
</evidence>
<dbReference type="RefSeq" id="WP_016309722.1">
    <property type="nucleotide sequence ID" value="NZ_KE159646.1"/>
</dbReference>
<accession>R9KX18</accession>
<dbReference type="OrthoDB" id="9815473at2"/>
<dbReference type="SUPFAM" id="SSF69279">
    <property type="entry name" value="Phage tail proteins"/>
    <property type="match status" value="1"/>
</dbReference>
<protein>
    <recommendedName>
        <fullName evidence="3">Phage protein D</fullName>
    </recommendedName>
</protein>
<dbReference type="PATRIC" id="fig|1235794.3.peg.1508"/>
<gene>
    <name evidence="1" type="ORF">C811_01522</name>
</gene>
<dbReference type="AlphaFoldDB" id="R9KX18"/>
<dbReference type="EMBL" id="ASSY01000008">
    <property type="protein sequence ID" value="EOS51104.1"/>
    <property type="molecule type" value="Genomic_DNA"/>
</dbReference>
<organism evidence="1 2">
    <name type="scientific">Adlercreutzia caecimuris B7</name>
    <dbReference type="NCBI Taxonomy" id="1235794"/>
    <lineage>
        <taxon>Bacteria</taxon>
        <taxon>Bacillati</taxon>
        <taxon>Actinomycetota</taxon>
        <taxon>Coriobacteriia</taxon>
        <taxon>Eggerthellales</taxon>
        <taxon>Eggerthellaceae</taxon>
        <taxon>Adlercreutzia</taxon>
    </lineage>
</organism>
<evidence type="ECO:0000313" key="1">
    <source>
        <dbReference type="EMBL" id="EOS51104.1"/>
    </source>
</evidence>
<proteinExistence type="predicted"/>
<dbReference type="STRING" id="1235794.C811_01522"/>
<evidence type="ECO:0008006" key="3">
    <source>
        <dbReference type="Google" id="ProtNLM"/>
    </source>
</evidence>
<sequence>MSTLSVKYQGAEIYDKVSVARCWHDMSAWGALDELTITFGDTDNLWDGWAPKDDDVIEVSDGAARTGKMYVRDVAPRSSAMDIRAYPVPHAMREAKCRSWESIRLHQLIAQVAQEAGMSYETYGLANSLYAYVEQRNESDLAFLSKRLTYEGASLIAFDGKLIAYSGAWAESQSPVKRLEIAPGKDYEFEDFTARAYGSCLVTDGSTSATFSAGQGRQLKRVLDDRITDLAEATRFARGLLREANREVATIRLRTDTLLREWAPGSVLEIDAPAAASWDGRAFVSRLRHDYFDSRSKIWMTKMLGGY</sequence>
<dbReference type="eggNOG" id="COG3500">
    <property type="taxonomic scope" value="Bacteria"/>
</dbReference>
<name>R9KX18_9ACTN</name>
<keyword evidence="2" id="KW-1185">Reference proteome</keyword>
<dbReference type="GeneID" id="82191003"/>
<dbReference type="Pfam" id="PF05954">
    <property type="entry name" value="Phage_GPD"/>
    <property type="match status" value="1"/>
</dbReference>